<keyword evidence="9" id="KW-1185">Reference proteome</keyword>
<dbReference type="GeneID" id="33058906"/>
<keyword evidence="4 8" id="KW-0032">Aminotransferase</keyword>
<comment type="similarity">
    <text evidence="2">Belongs to the class-I pyridoxal-phosphate-dependent aminotransferase family.</text>
</comment>
<dbReference type="EMBL" id="CP014945">
    <property type="protein sequence ID" value="AMT96253.1"/>
    <property type="molecule type" value="Genomic_DNA"/>
</dbReference>
<evidence type="ECO:0000256" key="6">
    <source>
        <dbReference type="ARBA" id="ARBA00022898"/>
    </source>
</evidence>
<evidence type="ECO:0000259" key="7">
    <source>
        <dbReference type="Pfam" id="PF00155"/>
    </source>
</evidence>
<gene>
    <name evidence="8" type="ORF">A3K91_0630</name>
</gene>
<dbReference type="PANTHER" id="PTHR11879">
    <property type="entry name" value="ASPARTATE AMINOTRANSFERASE"/>
    <property type="match status" value="1"/>
</dbReference>
<dbReference type="Gene3D" id="3.90.1150.10">
    <property type="entry name" value="Aspartate Aminotransferase, domain 1"/>
    <property type="match status" value="1"/>
</dbReference>
<comment type="cofactor">
    <cofactor evidence="1">
        <name>pyridoxal 5'-phosphate</name>
        <dbReference type="ChEBI" id="CHEBI:597326"/>
    </cofactor>
</comment>
<evidence type="ECO:0000256" key="3">
    <source>
        <dbReference type="ARBA" id="ARBA00011738"/>
    </source>
</evidence>
<dbReference type="Gene3D" id="3.40.640.10">
    <property type="entry name" value="Type I PLP-dependent aspartate aminotransferase-like (Major domain)"/>
    <property type="match status" value="1"/>
</dbReference>
<dbReference type="InterPro" id="IPR004839">
    <property type="entry name" value="Aminotransferase_I/II_large"/>
</dbReference>
<dbReference type="InterPro" id="IPR015422">
    <property type="entry name" value="PyrdxlP-dep_Trfase_small"/>
</dbReference>
<protein>
    <submittedName>
        <fullName evidence="8">Aspartate aminotransferase</fullName>
    </submittedName>
</protein>
<dbReference type="RefSeq" id="WP_208855355.1">
    <property type="nucleotide sequence ID" value="NZ_CP014945.1"/>
</dbReference>
<feature type="domain" description="Aminotransferase class I/classII large" evidence="7">
    <location>
        <begin position="28"/>
        <end position="386"/>
    </location>
</feature>
<dbReference type="Pfam" id="PF00155">
    <property type="entry name" value="Aminotran_1_2"/>
    <property type="match status" value="1"/>
</dbReference>
<comment type="subunit">
    <text evidence="3">Homodimer.</text>
</comment>
<dbReference type="PRINTS" id="PR00799">
    <property type="entry name" value="TRANSAMINASE"/>
</dbReference>
<dbReference type="InterPro" id="IPR015421">
    <property type="entry name" value="PyrdxlP-dep_Trfase_major"/>
</dbReference>
<keyword evidence="5" id="KW-0808">Transferase</keyword>
<evidence type="ECO:0000256" key="5">
    <source>
        <dbReference type="ARBA" id="ARBA00022679"/>
    </source>
</evidence>
<evidence type="ECO:0000256" key="2">
    <source>
        <dbReference type="ARBA" id="ARBA00007441"/>
    </source>
</evidence>
<keyword evidence="6" id="KW-0663">Pyridoxal phosphate</keyword>
<accession>A0ABM5ZVX2</accession>
<dbReference type="GO" id="GO:0008483">
    <property type="term" value="F:transaminase activity"/>
    <property type="evidence" value="ECO:0007669"/>
    <property type="project" value="UniProtKB-KW"/>
</dbReference>
<evidence type="ECO:0000313" key="8">
    <source>
        <dbReference type="EMBL" id="AMT96253.1"/>
    </source>
</evidence>
<evidence type="ECO:0000256" key="4">
    <source>
        <dbReference type="ARBA" id="ARBA00022576"/>
    </source>
</evidence>
<dbReference type="PANTHER" id="PTHR11879:SF22">
    <property type="entry name" value="ASPARTATE AMINOTRANSFERASE, MITOCHONDRIAL"/>
    <property type="match status" value="1"/>
</dbReference>
<evidence type="ECO:0000256" key="1">
    <source>
        <dbReference type="ARBA" id="ARBA00001933"/>
    </source>
</evidence>
<name>A0ABM5ZVX2_9GAMM</name>
<dbReference type="Proteomes" id="UP000076104">
    <property type="component" value="Chromosome"/>
</dbReference>
<proteinExistence type="inferred from homology"/>
<dbReference type="NCBIfam" id="NF006719">
    <property type="entry name" value="PRK09257.1"/>
    <property type="match status" value="1"/>
</dbReference>
<reference evidence="8 9" key="1">
    <citation type="submission" date="2016-03" db="EMBL/GenBank/DDBJ databases">
        <title>Genome sequencing of Psychrobacter alimentarius PAMC 27889.</title>
        <authorList>
            <person name="Lee J."/>
            <person name="Kim O.-S."/>
        </authorList>
    </citation>
    <scope>NUCLEOTIDE SEQUENCE [LARGE SCALE GENOMIC DNA]</scope>
    <source>
        <strain evidence="8 9">PAMC 27889</strain>
    </source>
</reference>
<dbReference type="InterPro" id="IPR000796">
    <property type="entry name" value="Asp_trans"/>
</dbReference>
<organism evidence="8 9">
    <name type="scientific">Psychrobacter alimentarius</name>
    <dbReference type="NCBI Taxonomy" id="261164"/>
    <lineage>
        <taxon>Bacteria</taxon>
        <taxon>Pseudomonadati</taxon>
        <taxon>Pseudomonadota</taxon>
        <taxon>Gammaproteobacteria</taxon>
        <taxon>Moraxellales</taxon>
        <taxon>Moraxellaceae</taxon>
        <taxon>Psychrobacter</taxon>
    </lineage>
</organism>
<sequence>MMLNNMPVINGDPLWALLGRFRADQRKHKIDLLVGVYRDEHGNTPVMKTVQDAEIHLAHEAHSKAYGMLSGNANFNQQMAKFVLGDRPSLNNQCTIQTVGASGALRLIADLIAILSPDSTVWISDPGYINHRPLMEGAGLTVNTYPWQNKNGQLDIDACFAALEKAKAGDVLLLHACCHNPTGIDPSLEQWQRFSDKCKQKNIVPFIDMAYQGFGDDPDTDAAGLRLIIKDSDFAFIAASCSKNMGLYNERTGIATVMTTNHERHADIQTLLETITRANYSMPPNHGAAVASYLLDKPDAWLVELASYRGRVDTIRQALGKALKDRDAPAEFLDISHQKGMFSLLPLTENQMLILQDEFAIYGMPNGRINIAGLKMTEIPQLTDAIMSIISR</sequence>
<dbReference type="InterPro" id="IPR015424">
    <property type="entry name" value="PyrdxlP-dep_Trfase"/>
</dbReference>
<evidence type="ECO:0000313" key="9">
    <source>
        <dbReference type="Proteomes" id="UP000076104"/>
    </source>
</evidence>
<dbReference type="CDD" id="cd00609">
    <property type="entry name" value="AAT_like"/>
    <property type="match status" value="1"/>
</dbReference>
<dbReference type="SUPFAM" id="SSF53383">
    <property type="entry name" value="PLP-dependent transferases"/>
    <property type="match status" value="1"/>
</dbReference>